<evidence type="ECO:0000256" key="4">
    <source>
        <dbReference type="ARBA" id="ARBA00022840"/>
    </source>
</evidence>
<dbReference type="RefSeq" id="WP_187037877.1">
    <property type="nucleotide sequence ID" value="NZ_CP060286.1"/>
</dbReference>
<evidence type="ECO:0000256" key="1">
    <source>
        <dbReference type="ARBA" id="ARBA00005417"/>
    </source>
</evidence>
<dbReference type="CDD" id="cd10147">
    <property type="entry name" value="Wzt_C-like"/>
    <property type="match status" value="1"/>
</dbReference>
<dbReference type="Gene3D" id="2.70.50.60">
    <property type="entry name" value="abc- transporter (atp binding component) like domain"/>
    <property type="match status" value="1"/>
</dbReference>
<dbReference type="InterPro" id="IPR029439">
    <property type="entry name" value="Wzt_C"/>
</dbReference>
<dbReference type="InterPro" id="IPR027417">
    <property type="entry name" value="P-loop_NTPase"/>
</dbReference>
<dbReference type="InterPro" id="IPR015860">
    <property type="entry name" value="ABC_transpr_TagH-like"/>
</dbReference>
<dbReference type="GO" id="GO:0005524">
    <property type="term" value="F:ATP binding"/>
    <property type="evidence" value="ECO:0007669"/>
    <property type="project" value="UniProtKB-KW"/>
</dbReference>
<dbReference type="InterPro" id="IPR003593">
    <property type="entry name" value="AAA+_ATPase"/>
</dbReference>
<evidence type="ECO:0000313" key="7">
    <source>
        <dbReference type="Proteomes" id="UP000515909"/>
    </source>
</evidence>
<evidence type="ECO:0000259" key="5">
    <source>
        <dbReference type="PROSITE" id="PS50893"/>
    </source>
</evidence>
<dbReference type="EMBL" id="CP060286">
    <property type="protein sequence ID" value="QNK42420.1"/>
    <property type="molecule type" value="Genomic_DNA"/>
</dbReference>
<evidence type="ECO:0000313" key="6">
    <source>
        <dbReference type="EMBL" id="QNK42420.1"/>
    </source>
</evidence>
<proteinExistence type="inferred from homology"/>
<sequence>MDCQPIICVEHLSKAYKLYDNKGDRLREAVSVSRKQYHKLFFALNDVSFSVNRGETLGIIGTNGSGKSTLLKILSGVVSPTSGHIKVLGRVSALLELGAGFNPEYTGLENIMLHGTMMGYSKEELGSREKEIIRFADIGEFINQPVKNYSSGMFARLAFAVAINVEPEVLIVDEILSVGDIRFQIKCMNKMKEMMKSGTTILFVSHDISSVRRFCPKSIWIDRGILREAGETNLVADEYEDFLRCAEAREKKMIQQEEKNEKSPPTQTKDGSIAKILDVAVLTFLDQPVESVAYDEPVTVSVTYDVYDKDVTAPVLGVALFSIDDDYICGLNTLLDSVVIPWKLGRNRLFLQYPQGLRVLGGKYYFDVTLRDQTATVNIDYQKKVKNIQVNSGYVAEGRLVLPHRWEQPTHSF</sequence>
<dbReference type="PROSITE" id="PS00211">
    <property type="entry name" value="ABC_TRANSPORTER_1"/>
    <property type="match status" value="1"/>
</dbReference>
<dbReference type="SUPFAM" id="SSF52540">
    <property type="entry name" value="P-loop containing nucleoside triphosphate hydrolases"/>
    <property type="match status" value="1"/>
</dbReference>
<evidence type="ECO:0000256" key="2">
    <source>
        <dbReference type="ARBA" id="ARBA00022448"/>
    </source>
</evidence>
<dbReference type="KEGG" id="cfem:HCR03_09545"/>
<dbReference type="InterPro" id="IPR003439">
    <property type="entry name" value="ABC_transporter-like_ATP-bd"/>
</dbReference>
<dbReference type="SMART" id="SM00382">
    <property type="entry name" value="AAA"/>
    <property type="match status" value="1"/>
</dbReference>
<gene>
    <name evidence="6" type="ORF">HCR03_09545</name>
</gene>
<keyword evidence="3" id="KW-0547">Nucleotide-binding</keyword>
<dbReference type="PANTHER" id="PTHR46743">
    <property type="entry name" value="TEICHOIC ACIDS EXPORT ATP-BINDING PROTEIN TAGH"/>
    <property type="match status" value="1"/>
</dbReference>
<dbReference type="Proteomes" id="UP000515909">
    <property type="component" value="Chromosome"/>
</dbReference>
<comment type="similarity">
    <text evidence="1">Belongs to the ABC transporter superfamily.</text>
</comment>
<dbReference type="InterPro" id="IPR050683">
    <property type="entry name" value="Bact_Polysacc_Export_ATP-bd"/>
</dbReference>
<dbReference type="GO" id="GO:0016887">
    <property type="term" value="F:ATP hydrolysis activity"/>
    <property type="evidence" value="ECO:0007669"/>
    <property type="project" value="InterPro"/>
</dbReference>
<keyword evidence="2" id="KW-0813">Transport</keyword>
<organism evidence="6 7">
    <name type="scientific">Caproicibacter fermentans</name>
    <dbReference type="NCBI Taxonomy" id="2576756"/>
    <lineage>
        <taxon>Bacteria</taxon>
        <taxon>Bacillati</taxon>
        <taxon>Bacillota</taxon>
        <taxon>Clostridia</taxon>
        <taxon>Eubacteriales</taxon>
        <taxon>Acutalibacteraceae</taxon>
        <taxon>Caproicibacter</taxon>
    </lineage>
</organism>
<dbReference type="InterPro" id="IPR017871">
    <property type="entry name" value="ABC_transporter-like_CS"/>
</dbReference>
<dbReference type="Gene3D" id="3.40.50.300">
    <property type="entry name" value="P-loop containing nucleotide triphosphate hydrolases"/>
    <property type="match status" value="1"/>
</dbReference>
<feature type="domain" description="ABC transporter" evidence="5">
    <location>
        <begin position="27"/>
        <end position="248"/>
    </location>
</feature>
<dbReference type="Pfam" id="PF00005">
    <property type="entry name" value="ABC_tran"/>
    <property type="match status" value="1"/>
</dbReference>
<accession>A0A7G8TFM9</accession>
<name>A0A7G8TFM9_9FIRM</name>
<dbReference type="CDD" id="cd03220">
    <property type="entry name" value="ABC_KpsT_Wzt"/>
    <property type="match status" value="1"/>
</dbReference>
<dbReference type="PANTHER" id="PTHR46743:SF2">
    <property type="entry name" value="TEICHOIC ACIDS EXPORT ATP-BINDING PROTEIN TAGH"/>
    <property type="match status" value="1"/>
</dbReference>
<protein>
    <submittedName>
        <fullName evidence="6">ABC transporter ATP-binding protein</fullName>
    </submittedName>
</protein>
<dbReference type="AlphaFoldDB" id="A0A7G8TFM9"/>
<evidence type="ECO:0000256" key="3">
    <source>
        <dbReference type="ARBA" id="ARBA00022741"/>
    </source>
</evidence>
<reference evidence="6 7" key="1">
    <citation type="submission" date="2020-08" db="EMBL/GenBank/DDBJ databases">
        <title>The isolate Caproiciproducens sp. 7D4C2 produces n-caproate at mildly acidic conditions from hexoses: genome and rBOX comparison with related strains and chain-elongating bacteria.</title>
        <authorList>
            <person name="Esquivel-Elizondo S."/>
            <person name="Bagci C."/>
            <person name="Temovska M."/>
            <person name="Jeon B.S."/>
            <person name="Bessarab I."/>
            <person name="Williams R.B.H."/>
            <person name="Huson D.H."/>
            <person name="Angenent L.T."/>
        </authorList>
    </citation>
    <scope>NUCLEOTIDE SEQUENCE [LARGE SCALE GENOMIC DNA]</scope>
    <source>
        <strain evidence="6 7">7D4C2</strain>
    </source>
</reference>
<dbReference type="GO" id="GO:0016020">
    <property type="term" value="C:membrane"/>
    <property type="evidence" value="ECO:0007669"/>
    <property type="project" value="InterPro"/>
</dbReference>
<keyword evidence="4 6" id="KW-0067">ATP-binding</keyword>
<dbReference type="Pfam" id="PF14524">
    <property type="entry name" value="Wzt_C"/>
    <property type="match status" value="1"/>
</dbReference>
<dbReference type="GO" id="GO:0140359">
    <property type="term" value="F:ABC-type transporter activity"/>
    <property type="evidence" value="ECO:0007669"/>
    <property type="project" value="InterPro"/>
</dbReference>
<dbReference type="PROSITE" id="PS50893">
    <property type="entry name" value="ABC_TRANSPORTER_2"/>
    <property type="match status" value="1"/>
</dbReference>